<sequence>MRIYDVLRRKIADCESITEFVSLIYAAEREAYVMAGNQKSLETVPIYDFVEYLDQEDKSKESGCQCCEGDEALFESGDLLVFINSTGVMSFFKKNDMEPFCEVQVKDCPKCGRKFR</sequence>
<evidence type="ECO:0000313" key="1">
    <source>
        <dbReference type="EMBL" id="MBE5063903.1"/>
    </source>
</evidence>
<dbReference type="RefSeq" id="WP_226395313.1">
    <property type="nucleotide sequence ID" value="NZ_JADCKL010000011.1"/>
</dbReference>
<name>A0ABR9RLY1_9FIRM</name>
<accession>A0ABR9RLY1</accession>
<evidence type="ECO:0000313" key="2">
    <source>
        <dbReference type="Proteomes" id="UP000758652"/>
    </source>
</evidence>
<protein>
    <submittedName>
        <fullName evidence="1">Uncharacterized protein</fullName>
    </submittedName>
</protein>
<gene>
    <name evidence="1" type="ORF">INF30_11630</name>
</gene>
<proteinExistence type="predicted"/>
<reference evidence="1 2" key="1">
    <citation type="submission" date="2020-10" db="EMBL/GenBank/DDBJ databases">
        <title>ChiBAC.</title>
        <authorList>
            <person name="Zenner C."/>
            <person name="Hitch T.C.A."/>
            <person name="Clavel T."/>
        </authorList>
    </citation>
    <scope>NUCLEOTIDE SEQUENCE [LARGE SCALE GENOMIC DNA]</scope>
    <source>
        <strain evidence="1 2">DSM 108991</strain>
    </source>
</reference>
<comment type="caution">
    <text evidence="1">The sequence shown here is derived from an EMBL/GenBank/DDBJ whole genome shotgun (WGS) entry which is preliminary data.</text>
</comment>
<dbReference type="EMBL" id="JADCKL010000011">
    <property type="protein sequence ID" value="MBE5063903.1"/>
    <property type="molecule type" value="Genomic_DNA"/>
</dbReference>
<organism evidence="1 2">
    <name type="scientific">Claveliimonas monacensis</name>
    <dbReference type="NCBI Taxonomy" id="2779351"/>
    <lineage>
        <taxon>Bacteria</taxon>
        <taxon>Bacillati</taxon>
        <taxon>Bacillota</taxon>
        <taxon>Clostridia</taxon>
        <taxon>Lachnospirales</taxon>
        <taxon>Lachnospiraceae</taxon>
        <taxon>Claveliimonas</taxon>
    </lineage>
</organism>
<keyword evidence="2" id="KW-1185">Reference proteome</keyword>
<dbReference type="Proteomes" id="UP000758652">
    <property type="component" value="Unassembled WGS sequence"/>
</dbReference>